<proteinExistence type="predicted"/>
<evidence type="ECO:0000313" key="2">
    <source>
        <dbReference type="EMBL" id="KAF2229990.1"/>
    </source>
</evidence>
<dbReference type="AlphaFoldDB" id="A0A6A6GWY3"/>
<evidence type="ECO:0000313" key="3">
    <source>
        <dbReference type="Proteomes" id="UP000800092"/>
    </source>
</evidence>
<dbReference type="Proteomes" id="UP000800092">
    <property type="component" value="Unassembled WGS sequence"/>
</dbReference>
<reference evidence="2" key="1">
    <citation type="journal article" date="2020" name="Stud. Mycol.">
        <title>101 Dothideomycetes genomes: a test case for predicting lifestyles and emergence of pathogens.</title>
        <authorList>
            <person name="Haridas S."/>
            <person name="Albert R."/>
            <person name="Binder M."/>
            <person name="Bloem J."/>
            <person name="Labutti K."/>
            <person name="Salamov A."/>
            <person name="Andreopoulos B."/>
            <person name="Baker S."/>
            <person name="Barry K."/>
            <person name="Bills G."/>
            <person name="Bluhm B."/>
            <person name="Cannon C."/>
            <person name="Castanera R."/>
            <person name="Culley D."/>
            <person name="Daum C."/>
            <person name="Ezra D."/>
            <person name="Gonzalez J."/>
            <person name="Henrissat B."/>
            <person name="Kuo A."/>
            <person name="Liang C."/>
            <person name="Lipzen A."/>
            <person name="Lutzoni F."/>
            <person name="Magnuson J."/>
            <person name="Mondo S."/>
            <person name="Nolan M."/>
            <person name="Ohm R."/>
            <person name="Pangilinan J."/>
            <person name="Park H.-J."/>
            <person name="Ramirez L."/>
            <person name="Alfaro M."/>
            <person name="Sun H."/>
            <person name="Tritt A."/>
            <person name="Yoshinaga Y."/>
            <person name="Zwiers L.-H."/>
            <person name="Turgeon B."/>
            <person name="Goodwin S."/>
            <person name="Spatafora J."/>
            <person name="Crous P."/>
            <person name="Grigoriev I."/>
        </authorList>
    </citation>
    <scope>NUCLEOTIDE SEQUENCE</scope>
    <source>
        <strain evidence="2">Tuck. ex Michener</strain>
    </source>
</reference>
<name>A0A6A6GWY3_VIRVR</name>
<dbReference type="EMBL" id="ML991850">
    <property type="protein sequence ID" value="KAF2229990.1"/>
    <property type="molecule type" value="Genomic_DNA"/>
</dbReference>
<gene>
    <name evidence="2" type="ORF">EV356DRAFT_365198</name>
</gene>
<feature type="transmembrane region" description="Helical" evidence="1">
    <location>
        <begin position="41"/>
        <end position="60"/>
    </location>
</feature>
<keyword evidence="1" id="KW-0472">Membrane</keyword>
<evidence type="ECO:0000256" key="1">
    <source>
        <dbReference type="SAM" id="Phobius"/>
    </source>
</evidence>
<protein>
    <submittedName>
        <fullName evidence="2">Uncharacterized protein</fullName>
    </submittedName>
</protein>
<accession>A0A6A6GWY3</accession>
<sequence length="115" mass="12936">MLIYIAIPVHSIALSLAFRLGHRPSDLHFASSVAKHIDLFLSMHVPCVSLTFPSPLLNFLDRNRNRKHRAQRRVGYVGEGAHLQCLMIPWCLTTAGQVCPQQRPGPIGLRFDARI</sequence>
<keyword evidence="3" id="KW-1185">Reference proteome</keyword>
<organism evidence="2 3">
    <name type="scientific">Viridothelium virens</name>
    <name type="common">Speckled blister lichen</name>
    <name type="synonym">Trypethelium virens</name>
    <dbReference type="NCBI Taxonomy" id="1048519"/>
    <lineage>
        <taxon>Eukaryota</taxon>
        <taxon>Fungi</taxon>
        <taxon>Dikarya</taxon>
        <taxon>Ascomycota</taxon>
        <taxon>Pezizomycotina</taxon>
        <taxon>Dothideomycetes</taxon>
        <taxon>Dothideomycetes incertae sedis</taxon>
        <taxon>Trypetheliales</taxon>
        <taxon>Trypetheliaceae</taxon>
        <taxon>Viridothelium</taxon>
    </lineage>
</organism>
<keyword evidence="1" id="KW-0812">Transmembrane</keyword>
<keyword evidence="1" id="KW-1133">Transmembrane helix</keyword>